<dbReference type="GO" id="GO:0004252">
    <property type="term" value="F:serine-type endopeptidase activity"/>
    <property type="evidence" value="ECO:0007669"/>
    <property type="project" value="TreeGrafter"/>
</dbReference>
<protein>
    <submittedName>
        <fullName evidence="4">Alpha/beta fold hydrolase</fullName>
    </submittedName>
</protein>
<evidence type="ECO:0000313" key="5">
    <source>
        <dbReference type="Proteomes" id="UP001239782"/>
    </source>
</evidence>
<feature type="chain" id="PRO_5041255703" evidence="2">
    <location>
        <begin position="24"/>
        <end position="347"/>
    </location>
</feature>
<name>A0AA51RT91_9GAMM</name>
<accession>A0AA51RT91</accession>
<dbReference type="Pfam" id="PF00326">
    <property type="entry name" value="Peptidase_S9"/>
    <property type="match status" value="1"/>
</dbReference>
<dbReference type="EMBL" id="CP133548">
    <property type="protein sequence ID" value="WMS87180.1"/>
    <property type="molecule type" value="Genomic_DNA"/>
</dbReference>
<reference evidence="4 5" key="1">
    <citation type="submission" date="2023-08" db="EMBL/GenBank/DDBJ databases">
        <title>Pleionea litopenaei sp. nov., isolated from stomach of juvenile Litopenaeus vannamei.</title>
        <authorList>
            <person name="Rho A.M."/>
            <person name="Hwang C.Y."/>
        </authorList>
    </citation>
    <scope>NUCLEOTIDE SEQUENCE [LARGE SCALE GENOMIC DNA]</scope>
    <source>
        <strain evidence="4 5">HL-JVS1</strain>
    </source>
</reference>
<sequence length="347" mass="39155">MKNIYAIPLYLIVLMSCCTAVFSAQNSSVEEDRLASQIRNPSSCFDGIFTDLPTYIKHMKTLPSVGDDPTKLAQAEKRYHYWRDNFECQWFDYVVDNILVKGFYIVPLKVEQTSLPVVVFNHGGNADIGAVKSRYLFGKLFPLAAKGYVVVGSQYRGNGNRDNPHPNPLLDEFGGRDVRDVSALLDLLPDVPMADSTKVALWGISRGGMMAYLVAKSDARFKAVVAQSAPVDLIAARQRGGFILNVFDKWIPGYREFPKKVLRERSVIYWAQQLTQPLFIIHGNQDPRIPASDIDRFAAKLAEQNHDVVQLRFPDGKHNLGPYETQIINQMDVWLQQNFRQGKQAAN</sequence>
<organism evidence="4 5">
    <name type="scientific">Pleionea litopenaei</name>
    <dbReference type="NCBI Taxonomy" id="3070815"/>
    <lineage>
        <taxon>Bacteria</taxon>
        <taxon>Pseudomonadati</taxon>
        <taxon>Pseudomonadota</taxon>
        <taxon>Gammaproteobacteria</taxon>
        <taxon>Oceanospirillales</taxon>
        <taxon>Pleioneaceae</taxon>
        <taxon>Pleionea</taxon>
    </lineage>
</organism>
<dbReference type="InterPro" id="IPR001375">
    <property type="entry name" value="Peptidase_S9_cat"/>
</dbReference>
<dbReference type="AlphaFoldDB" id="A0AA51RT91"/>
<dbReference type="RefSeq" id="WP_309202319.1">
    <property type="nucleotide sequence ID" value="NZ_CP133548.1"/>
</dbReference>
<gene>
    <name evidence="4" type="ORF">Q9312_18400</name>
</gene>
<keyword evidence="1 4" id="KW-0378">Hydrolase</keyword>
<keyword evidence="5" id="KW-1185">Reference proteome</keyword>
<feature type="domain" description="Peptidase S9 prolyl oligopeptidase catalytic" evidence="3">
    <location>
        <begin position="140"/>
        <end position="340"/>
    </location>
</feature>
<evidence type="ECO:0000256" key="1">
    <source>
        <dbReference type="ARBA" id="ARBA00022801"/>
    </source>
</evidence>
<dbReference type="SUPFAM" id="SSF53474">
    <property type="entry name" value="alpha/beta-Hydrolases"/>
    <property type="match status" value="1"/>
</dbReference>
<dbReference type="PANTHER" id="PTHR42776">
    <property type="entry name" value="SERINE PEPTIDASE S9 FAMILY MEMBER"/>
    <property type="match status" value="1"/>
</dbReference>
<feature type="signal peptide" evidence="2">
    <location>
        <begin position="1"/>
        <end position="23"/>
    </location>
</feature>
<dbReference type="Proteomes" id="UP001239782">
    <property type="component" value="Chromosome"/>
</dbReference>
<evidence type="ECO:0000259" key="3">
    <source>
        <dbReference type="Pfam" id="PF00326"/>
    </source>
</evidence>
<proteinExistence type="predicted"/>
<dbReference type="GO" id="GO:0006508">
    <property type="term" value="P:proteolysis"/>
    <property type="evidence" value="ECO:0007669"/>
    <property type="project" value="InterPro"/>
</dbReference>
<dbReference type="Gene3D" id="3.40.50.1820">
    <property type="entry name" value="alpha/beta hydrolase"/>
    <property type="match status" value="1"/>
</dbReference>
<keyword evidence="2" id="KW-0732">Signal</keyword>
<dbReference type="InterPro" id="IPR029058">
    <property type="entry name" value="AB_hydrolase_fold"/>
</dbReference>
<dbReference type="PROSITE" id="PS51257">
    <property type="entry name" value="PROKAR_LIPOPROTEIN"/>
    <property type="match status" value="1"/>
</dbReference>
<dbReference type="PANTHER" id="PTHR42776:SF27">
    <property type="entry name" value="DIPEPTIDYL PEPTIDASE FAMILY MEMBER 6"/>
    <property type="match status" value="1"/>
</dbReference>
<evidence type="ECO:0000256" key="2">
    <source>
        <dbReference type="SAM" id="SignalP"/>
    </source>
</evidence>
<evidence type="ECO:0000313" key="4">
    <source>
        <dbReference type="EMBL" id="WMS87180.1"/>
    </source>
</evidence>
<dbReference type="KEGG" id="plei:Q9312_18400"/>